<name>A0A9X7W0G9_9BACL</name>
<proteinExistence type="predicted"/>
<dbReference type="RefSeq" id="WP_206657266.1">
    <property type="nucleotide sequence ID" value="NZ_CP071182.1"/>
</dbReference>
<keyword evidence="2" id="KW-1185">Reference proteome</keyword>
<reference evidence="1 2" key="1">
    <citation type="submission" date="2021-02" db="EMBL/GenBank/DDBJ databases">
        <title>Alicyclobacillus curvatus sp. nov. and Alicyclobacillus mengziensis sp. nov., two acidophilic bacteria isolated from acid mine drainage.</title>
        <authorList>
            <person name="Huang Y."/>
        </authorList>
    </citation>
    <scope>NUCLEOTIDE SEQUENCE [LARGE SCALE GENOMIC DNA]</scope>
    <source>
        <strain evidence="1 2">S30H14</strain>
    </source>
</reference>
<dbReference type="InterPro" id="IPR029044">
    <property type="entry name" value="Nucleotide-diphossugar_trans"/>
</dbReference>
<dbReference type="KEGG" id="afx:JZ786_02475"/>
<evidence type="ECO:0008006" key="3">
    <source>
        <dbReference type="Google" id="ProtNLM"/>
    </source>
</evidence>
<accession>A0A9X7W0G9</accession>
<evidence type="ECO:0000313" key="2">
    <source>
        <dbReference type="Proteomes" id="UP000663505"/>
    </source>
</evidence>
<gene>
    <name evidence="1" type="ORF">JZ786_02475</name>
</gene>
<dbReference type="Gene3D" id="3.90.550.10">
    <property type="entry name" value="Spore Coat Polysaccharide Biosynthesis Protein SpsA, Chain A"/>
    <property type="match status" value="1"/>
</dbReference>
<evidence type="ECO:0000313" key="1">
    <source>
        <dbReference type="EMBL" id="QSO47922.1"/>
    </source>
</evidence>
<sequence length="280" mass="31077">MYTTAVIPALNCEHSIGNVLRQLYKAKIENCIVVANGCTDQTIQKARDVAFSLQTDMDICVFPDALGHDVPRAVGAIYALQRGHLGDGLVFVDGDWLGAFGNNLADYLQAVEQQKLDAAWPMVKQDQMVKQGNVEFRSLRLDLCIWKEALKKHAPDLAEASPSQAPLWVSRRVFSVVSPLMLAQPGLWMASCVEVRKLENTNGSLRLGSINSDSRWFGNPTGSKQHQTMLMETLVGDAIEGVCRLNSQPLARTFQGREWDGYHRNRNLKALHAFAASIRL</sequence>
<protein>
    <recommendedName>
        <fullName evidence="3">Glycosyl transferase family 2</fullName>
    </recommendedName>
</protein>
<dbReference type="Proteomes" id="UP000663505">
    <property type="component" value="Chromosome"/>
</dbReference>
<dbReference type="AlphaFoldDB" id="A0A9X7W0G9"/>
<dbReference type="EMBL" id="CP071182">
    <property type="protein sequence ID" value="QSO47922.1"/>
    <property type="molecule type" value="Genomic_DNA"/>
</dbReference>
<organism evidence="1 2">
    <name type="scientific">Alicyclobacillus mengziensis</name>
    <dbReference type="NCBI Taxonomy" id="2931921"/>
    <lineage>
        <taxon>Bacteria</taxon>
        <taxon>Bacillati</taxon>
        <taxon>Bacillota</taxon>
        <taxon>Bacilli</taxon>
        <taxon>Bacillales</taxon>
        <taxon>Alicyclobacillaceae</taxon>
        <taxon>Alicyclobacillus</taxon>
    </lineage>
</organism>
<dbReference type="SUPFAM" id="SSF53448">
    <property type="entry name" value="Nucleotide-diphospho-sugar transferases"/>
    <property type="match status" value="1"/>
</dbReference>